<feature type="region of interest" description="Disordered" evidence="1">
    <location>
        <begin position="1"/>
        <end position="21"/>
    </location>
</feature>
<dbReference type="GO" id="GO:0006338">
    <property type="term" value="P:chromatin remodeling"/>
    <property type="evidence" value="ECO:0007669"/>
    <property type="project" value="InterPro"/>
</dbReference>
<dbReference type="InParanoid" id="A0A0C3HBC4"/>
<evidence type="ECO:0000256" key="1">
    <source>
        <dbReference type="SAM" id="MobiDB-lite"/>
    </source>
</evidence>
<name>A0A0C3HBC4_OIDMZ</name>
<feature type="region of interest" description="Disordered" evidence="1">
    <location>
        <begin position="37"/>
        <end position="156"/>
    </location>
</feature>
<feature type="compositionally biased region" description="Low complexity" evidence="1">
    <location>
        <begin position="137"/>
        <end position="150"/>
    </location>
</feature>
<evidence type="ECO:0000313" key="3">
    <source>
        <dbReference type="Proteomes" id="UP000054321"/>
    </source>
</evidence>
<feature type="compositionally biased region" description="Basic residues" evidence="1">
    <location>
        <begin position="117"/>
        <end position="127"/>
    </location>
</feature>
<dbReference type="Proteomes" id="UP000054321">
    <property type="component" value="Unassembled WGS sequence"/>
</dbReference>
<evidence type="ECO:0000313" key="2">
    <source>
        <dbReference type="EMBL" id="KIN05541.1"/>
    </source>
</evidence>
<organism evidence="2 3">
    <name type="scientific">Oidiodendron maius (strain Zn)</name>
    <dbReference type="NCBI Taxonomy" id="913774"/>
    <lineage>
        <taxon>Eukaryota</taxon>
        <taxon>Fungi</taxon>
        <taxon>Dikarya</taxon>
        <taxon>Ascomycota</taxon>
        <taxon>Pezizomycotina</taxon>
        <taxon>Leotiomycetes</taxon>
        <taxon>Leotiomycetes incertae sedis</taxon>
        <taxon>Myxotrichaceae</taxon>
        <taxon>Oidiodendron</taxon>
    </lineage>
</organism>
<dbReference type="AlphaFoldDB" id="A0A0C3HBC4"/>
<protein>
    <submittedName>
        <fullName evidence="2">Uncharacterized protein</fullName>
    </submittedName>
</protein>
<feature type="compositionally biased region" description="Basic and acidic residues" evidence="1">
    <location>
        <begin position="205"/>
        <end position="233"/>
    </location>
</feature>
<reference evidence="3" key="2">
    <citation type="submission" date="2015-01" db="EMBL/GenBank/DDBJ databases">
        <title>Evolutionary Origins and Diversification of the Mycorrhizal Mutualists.</title>
        <authorList>
            <consortium name="DOE Joint Genome Institute"/>
            <consortium name="Mycorrhizal Genomics Consortium"/>
            <person name="Kohler A."/>
            <person name="Kuo A."/>
            <person name="Nagy L.G."/>
            <person name="Floudas D."/>
            <person name="Copeland A."/>
            <person name="Barry K.W."/>
            <person name="Cichocki N."/>
            <person name="Veneault-Fourrey C."/>
            <person name="LaButti K."/>
            <person name="Lindquist E.A."/>
            <person name="Lipzen A."/>
            <person name="Lundell T."/>
            <person name="Morin E."/>
            <person name="Murat C."/>
            <person name="Riley R."/>
            <person name="Ohm R."/>
            <person name="Sun H."/>
            <person name="Tunlid A."/>
            <person name="Henrissat B."/>
            <person name="Grigoriev I.V."/>
            <person name="Hibbett D.S."/>
            <person name="Martin F."/>
        </authorList>
    </citation>
    <scope>NUCLEOTIDE SEQUENCE [LARGE SCALE GENOMIC DNA]</scope>
    <source>
        <strain evidence="3">Zn</strain>
    </source>
</reference>
<feature type="compositionally biased region" description="Low complexity" evidence="1">
    <location>
        <begin position="252"/>
        <end position="268"/>
    </location>
</feature>
<dbReference type="EMBL" id="KN832871">
    <property type="protein sequence ID" value="KIN05541.1"/>
    <property type="molecule type" value="Genomic_DNA"/>
</dbReference>
<dbReference type="PANTHER" id="PTHR28061:SF1">
    <property type="entry name" value="INO80 COMPLEX SUBUNIT 4"/>
    <property type="match status" value="1"/>
</dbReference>
<dbReference type="PANTHER" id="PTHR28061">
    <property type="entry name" value="INO EIGHTY SUBUNIT 4"/>
    <property type="match status" value="1"/>
</dbReference>
<dbReference type="Pfam" id="PF08193">
    <property type="entry name" value="INO80_Ies4"/>
    <property type="match status" value="1"/>
</dbReference>
<sequence>MASAKQPAITSFARRKSSKTPLLVTLKLSPKNLAKFWSDPVVKEESPVKDVSSPTTSDTLAVAASSQGGNPSESASNTPAAVDTPNSSMPPPSEGVKKKGVKRSSAVALGPDAPPKVRGKPGPKKKARLEDGTIDHSSTAPRAANTSAAAHKLGPKANQGAINAGLRALDRSGKPCRKWKKGGFTVKSFTGVVWELPRWTAPPKPKPEAKSEESASGDSSKENKDNSQLESEKSNNGIDVEMASAPSQAIGSSRAPSAPPAESSPAPAIIVATPA</sequence>
<dbReference type="STRING" id="913774.A0A0C3HBC4"/>
<gene>
    <name evidence="2" type="ORF">OIDMADRAFT_153779</name>
</gene>
<feature type="region of interest" description="Disordered" evidence="1">
    <location>
        <begin position="195"/>
        <end position="275"/>
    </location>
</feature>
<dbReference type="OrthoDB" id="4093188at2759"/>
<keyword evidence="3" id="KW-1185">Reference proteome</keyword>
<dbReference type="InterPro" id="IPR013175">
    <property type="entry name" value="INO80_su_Ies4"/>
</dbReference>
<accession>A0A0C3HBC4</accession>
<feature type="compositionally biased region" description="Polar residues" evidence="1">
    <location>
        <begin position="52"/>
        <end position="87"/>
    </location>
</feature>
<proteinExistence type="predicted"/>
<dbReference type="GO" id="GO:0031011">
    <property type="term" value="C:Ino80 complex"/>
    <property type="evidence" value="ECO:0007669"/>
    <property type="project" value="InterPro"/>
</dbReference>
<dbReference type="HOGENOM" id="CLU_058488_0_0_1"/>
<reference evidence="2 3" key="1">
    <citation type="submission" date="2014-04" db="EMBL/GenBank/DDBJ databases">
        <authorList>
            <consortium name="DOE Joint Genome Institute"/>
            <person name="Kuo A."/>
            <person name="Martino E."/>
            <person name="Perotto S."/>
            <person name="Kohler A."/>
            <person name="Nagy L.G."/>
            <person name="Floudas D."/>
            <person name="Copeland A."/>
            <person name="Barry K.W."/>
            <person name="Cichocki N."/>
            <person name="Veneault-Fourrey C."/>
            <person name="LaButti K."/>
            <person name="Lindquist E.A."/>
            <person name="Lipzen A."/>
            <person name="Lundell T."/>
            <person name="Morin E."/>
            <person name="Murat C."/>
            <person name="Sun H."/>
            <person name="Tunlid A."/>
            <person name="Henrissat B."/>
            <person name="Grigoriev I.V."/>
            <person name="Hibbett D.S."/>
            <person name="Martin F."/>
            <person name="Nordberg H.P."/>
            <person name="Cantor M.N."/>
            <person name="Hua S.X."/>
        </authorList>
    </citation>
    <scope>NUCLEOTIDE SEQUENCE [LARGE SCALE GENOMIC DNA]</scope>
    <source>
        <strain evidence="2 3">Zn</strain>
    </source>
</reference>